<dbReference type="GO" id="GO:0020037">
    <property type="term" value="F:heme binding"/>
    <property type="evidence" value="ECO:0007669"/>
    <property type="project" value="InterPro"/>
</dbReference>
<dbReference type="AlphaFoldDB" id="F3GQV8"/>
<dbReference type="HOGENOM" id="CLU_3209681_0_0_6"/>
<dbReference type="EMBL" id="AEAI01004298">
    <property type="protein sequence ID" value="EGH49461.1"/>
    <property type="molecule type" value="Genomic_DNA"/>
</dbReference>
<evidence type="ECO:0000313" key="2">
    <source>
        <dbReference type="Proteomes" id="UP000004986"/>
    </source>
</evidence>
<name>F3GQV8_PSESJ</name>
<protein>
    <submittedName>
        <fullName evidence="1">Cytochrome c oxidase cbb3-type, subunit III</fullName>
    </submittedName>
</protein>
<sequence>DADWRWGGDAQAIKTSILAGRMGVMPALGGVLGEQGVRDVAAFFST</sequence>
<evidence type="ECO:0000313" key="1">
    <source>
        <dbReference type="EMBL" id="EGH49461.1"/>
    </source>
</evidence>
<dbReference type="Proteomes" id="UP000004986">
    <property type="component" value="Unassembled WGS sequence"/>
</dbReference>
<gene>
    <name evidence="1" type="ORF">PSYPI_46639</name>
</gene>
<accession>F3GQV8</accession>
<proteinExistence type="predicted"/>
<reference evidence="1 2" key="1">
    <citation type="journal article" date="2011" name="PLoS Pathog.">
        <title>Dynamic evolution of pathogenicity revealed by sequencing and comparative genomics of 19 Pseudomonas syringae isolates.</title>
        <authorList>
            <person name="Baltrus D.A."/>
            <person name="Nishimura M.T."/>
            <person name="Romanchuk A."/>
            <person name="Chang J.H."/>
            <person name="Mukhtar M.S."/>
            <person name="Cherkis K."/>
            <person name="Roach J."/>
            <person name="Grant S.R."/>
            <person name="Jones C.D."/>
            <person name="Dangl J.L."/>
        </authorList>
    </citation>
    <scope>NUCLEOTIDE SEQUENCE [LARGE SCALE GENOMIC DNA]</scope>
    <source>
        <strain evidence="1 2">1704B</strain>
    </source>
</reference>
<dbReference type="GO" id="GO:0009055">
    <property type="term" value="F:electron transfer activity"/>
    <property type="evidence" value="ECO:0007669"/>
    <property type="project" value="InterPro"/>
</dbReference>
<feature type="non-terminal residue" evidence="1">
    <location>
        <position position="1"/>
    </location>
</feature>
<feature type="non-terminal residue" evidence="1">
    <location>
        <position position="46"/>
    </location>
</feature>
<organism evidence="1 2">
    <name type="scientific">Pseudomonas syringae pv. pisi str. 1704B</name>
    <dbReference type="NCBI Taxonomy" id="629263"/>
    <lineage>
        <taxon>Bacteria</taxon>
        <taxon>Pseudomonadati</taxon>
        <taxon>Pseudomonadota</taxon>
        <taxon>Gammaproteobacteria</taxon>
        <taxon>Pseudomonadales</taxon>
        <taxon>Pseudomonadaceae</taxon>
        <taxon>Pseudomonas</taxon>
        <taxon>Pseudomonas syringae</taxon>
    </lineage>
</organism>
<dbReference type="Gene3D" id="1.10.760.10">
    <property type="entry name" value="Cytochrome c-like domain"/>
    <property type="match status" value="1"/>
</dbReference>
<comment type="caution">
    <text evidence="1">The sequence shown here is derived from an EMBL/GenBank/DDBJ whole genome shotgun (WGS) entry which is preliminary data.</text>
</comment>
<keyword evidence="2" id="KW-1185">Reference proteome</keyword>
<dbReference type="InterPro" id="IPR036909">
    <property type="entry name" value="Cyt_c-like_dom_sf"/>
</dbReference>
<dbReference type="SUPFAM" id="SSF46626">
    <property type="entry name" value="Cytochrome c"/>
    <property type="match status" value="1"/>
</dbReference>